<dbReference type="OrthoDB" id="10250730at2759"/>
<evidence type="ECO:0000256" key="1">
    <source>
        <dbReference type="ARBA" id="ARBA00001947"/>
    </source>
</evidence>
<evidence type="ECO:0000256" key="3">
    <source>
        <dbReference type="ARBA" id="ARBA00022723"/>
    </source>
</evidence>
<evidence type="ECO:0000256" key="5">
    <source>
        <dbReference type="ARBA" id="ARBA00022833"/>
    </source>
</evidence>
<dbReference type="EMBL" id="CABFNQ020000694">
    <property type="protein sequence ID" value="CAH0023715.1"/>
    <property type="molecule type" value="Genomic_DNA"/>
</dbReference>
<comment type="cofactor">
    <cofactor evidence="1">
        <name>Zn(2+)</name>
        <dbReference type="ChEBI" id="CHEBI:29105"/>
    </cofactor>
</comment>
<evidence type="ECO:0000256" key="4">
    <source>
        <dbReference type="ARBA" id="ARBA00022801"/>
    </source>
</evidence>
<feature type="domain" description="Metallo-beta-lactamase" evidence="6">
    <location>
        <begin position="76"/>
        <end position="220"/>
    </location>
</feature>
<dbReference type="AlphaFoldDB" id="A0A9N9VJU1"/>
<sequence length="301" mass="33676">MPERFFVTPLENQDAKKMVPSLSFLIQHSNPSSQRITRIVFDLGIRRQIDQYNEHILNHVATRRPLFTTPDVIESLAQGGLSTDDIDAVILSHLHWDHVGTPKEFQTSQFIIGSGGHALSQGKPGGGSHNHFEPDLLPLQRTIELHHPRDRQRDKSHHPTTATPWIDTLRSIPWKPVGPFPFALDIFGDSSFFIVWAPGHLPGHLNALCRKKGGEYVYLGGDAAHDVRLITGEKDIATWADNAGQVCCIHQDPDAARETIDHIRKAQSGESALGPVQVILAHDSRWADEAKRERKFFPGHI</sequence>
<dbReference type="InterPro" id="IPR051013">
    <property type="entry name" value="MBL_superfamily_lactonases"/>
</dbReference>
<dbReference type="Proteomes" id="UP000696573">
    <property type="component" value="Unassembled WGS sequence"/>
</dbReference>
<evidence type="ECO:0000313" key="8">
    <source>
        <dbReference type="Proteomes" id="UP000696573"/>
    </source>
</evidence>
<evidence type="ECO:0000259" key="6">
    <source>
        <dbReference type="Pfam" id="PF00753"/>
    </source>
</evidence>
<dbReference type="PANTHER" id="PTHR42978">
    <property type="entry name" value="QUORUM-QUENCHING LACTONASE YTNP-RELATED-RELATED"/>
    <property type="match status" value="1"/>
</dbReference>
<name>A0A9N9VJU1_9HYPO</name>
<comment type="caution">
    <text evidence="7">The sequence shown here is derived from an EMBL/GenBank/DDBJ whole genome shotgun (WGS) entry which is preliminary data.</text>
</comment>
<dbReference type="Gene3D" id="3.60.15.10">
    <property type="entry name" value="Ribonuclease Z/Hydroxyacylglutathione hydrolase-like"/>
    <property type="match status" value="1"/>
</dbReference>
<keyword evidence="8" id="KW-1185">Reference proteome</keyword>
<dbReference type="SUPFAM" id="SSF56281">
    <property type="entry name" value="Metallo-hydrolase/oxidoreductase"/>
    <property type="match status" value="1"/>
</dbReference>
<comment type="similarity">
    <text evidence="2">Belongs to the metallo-beta-lactamase superfamily.</text>
</comment>
<protein>
    <recommendedName>
        <fullName evidence="6">Metallo-beta-lactamase domain-containing protein</fullName>
    </recommendedName>
</protein>
<organism evidence="7 8">
    <name type="scientific">Clonostachys rhizophaga</name>
    <dbReference type="NCBI Taxonomy" id="160324"/>
    <lineage>
        <taxon>Eukaryota</taxon>
        <taxon>Fungi</taxon>
        <taxon>Dikarya</taxon>
        <taxon>Ascomycota</taxon>
        <taxon>Pezizomycotina</taxon>
        <taxon>Sordariomycetes</taxon>
        <taxon>Hypocreomycetidae</taxon>
        <taxon>Hypocreales</taxon>
        <taxon>Bionectriaceae</taxon>
        <taxon>Clonostachys</taxon>
    </lineage>
</organism>
<dbReference type="Pfam" id="PF00753">
    <property type="entry name" value="Lactamase_B"/>
    <property type="match status" value="1"/>
</dbReference>
<keyword evidence="3" id="KW-0479">Metal-binding</keyword>
<dbReference type="GO" id="GO:0016787">
    <property type="term" value="F:hydrolase activity"/>
    <property type="evidence" value="ECO:0007669"/>
    <property type="project" value="UniProtKB-KW"/>
</dbReference>
<reference evidence="7" key="1">
    <citation type="submission" date="2021-10" db="EMBL/GenBank/DDBJ databases">
        <authorList>
            <person name="Piombo E."/>
        </authorList>
    </citation>
    <scope>NUCLEOTIDE SEQUENCE</scope>
</reference>
<dbReference type="InterPro" id="IPR001279">
    <property type="entry name" value="Metallo-B-lactamas"/>
</dbReference>
<dbReference type="CDD" id="cd07730">
    <property type="entry name" value="metallo-hydrolase-like_MBL-fold"/>
    <property type="match status" value="1"/>
</dbReference>
<evidence type="ECO:0000256" key="2">
    <source>
        <dbReference type="ARBA" id="ARBA00007749"/>
    </source>
</evidence>
<keyword evidence="4" id="KW-0378">Hydrolase</keyword>
<dbReference type="GO" id="GO:0046872">
    <property type="term" value="F:metal ion binding"/>
    <property type="evidence" value="ECO:0007669"/>
    <property type="project" value="UniProtKB-KW"/>
</dbReference>
<accession>A0A9N9VJU1</accession>
<proteinExistence type="inferred from homology"/>
<gene>
    <name evidence="7" type="ORF">CRHIZ90672A_00000124</name>
</gene>
<keyword evidence="5" id="KW-0862">Zinc</keyword>
<dbReference type="PANTHER" id="PTHR42978:SF2">
    <property type="entry name" value="102 KBASES UNSTABLE REGION: FROM 1 TO 119443"/>
    <property type="match status" value="1"/>
</dbReference>
<evidence type="ECO:0000313" key="7">
    <source>
        <dbReference type="EMBL" id="CAH0023715.1"/>
    </source>
</evidence>
<dbReference type="InterPro" id="IPR036866">
    <property type="entry name" value="RibonucZ/Hydroxyglut_hydro"/>
</dbReference>